<accession>A7I8K0</accession>
<dbReference type="HOGENOM" id="CLU_2597676_0_0_2"/>
<dbReference type="EMBL" id="CP000780">
    <property type="protein sequence ID" value="ABS56061.1"/>
    <property type="molecule type" value="Genomic_DNA"/>
</dbReference>
<evidence type="ECO:0000313" key="3">
    <source>
        <dbReference type="Proteomes" id="UP000002408"/>
    </source>
</evidence>
<keyword evidence="3" id="KW-1185">Reference proteome</keyword>
<organism evidence="2 3">
    <name type="scientific">Methanoregula boonei (strain DSM 21154 / JCM 14090 / 6A8)</name>
    <dbReference type="NCBI Taxonomy" id="456442"/>
    <lineage>
        <taxon>Archaea</taxon>
        <taxon>Methanobacteriati</taxon>
        <taxon>Methanobacteriota</taxon>
        <taxon>Stenosarchaea group</taxon>
        <taxon>Methanomicrobia</taxon>
        <taxon>Methanomicrobiales</taxon>
        <taxon>Methanoregulaceae</taxon>
        <taxon>Methanoregula</taxon>
    </lineage>
</organism>
<keyword evidence="1" id="KW-0472">Membrane</keyword>
<feature type="transmembrane region" description="Helical" evidence="1">
    <location>
        <begin position="43"/>
        <end position="65"/>
    </location>
</feature>
<sequence length="79" mass="8674">MQMTDDCWDLLYRVGESLCCIGMGVLFLLFCGLNITFGYTGEAAHLMLLIFLVGGLFFLALGIFLTIDCGRQQSAGVKQ</sequence>
<dbReference type="KEGG" id="mbn:Mboo_1544"/>
<dbReference type="Proteomes" id="UP000002408">
    <property type="component" value="Chromosome"/>
</dbReference>
<evidence type="ECO:0000313" key="2">
    <source>
        <dbReference type="EMBL" id="ABS56061.1"/>
    </source>
</evidence>
<protein>
    <submittedName>
        <fullName evidence="2">Uncharacterized protein</fullName>
    </submittedName>
</protein>
<proteinExistence type="predicted"/>
<feature type="transmembrane region" description="Helical" evidence="1">
    <location>
        <begin position="18"/>
        <end position="37"/>
    </location>
</feature>
<dbReference type="AlphaFoldDB" id="A7I8K0"/>
<evidence type="ECO:0000256" key="1">
    <source>
        <dbReference type="SAM" id="Phobius"/>
    </source>
</evidence>
<keyword evidence="1" id="KW-0812">Transmembrane</keyword>
<name>A7I8K0_METB6</name>
<keyword evidence="1" id="KW-1133">Transmembrane helix</keyword>
<gene>
    <name evidence="2" type="ordered locus">Mboo_1544</name>
</gene>
<reference evidence="3" key="1">
    <citation type="journal article" date="2015" name="Microbiology">
        <title>Genome of Methanoregula boonei 6A8 reveals adaptations to oligotrophic peatland environments.</title>
        <authorList>
            <person name="Braeuer S."/>
            <person name="Cadillo-Quiroz H."/>
            <person name="Kyrpides N."/>
            <person name="Woyke T."/>
            <person name="Goodwin L."/>
            <person name="Detter C."/>
            <person name="Podell S."/>
            <person name="Yavitt J.B."/>
            <person name="Zinder S.H."/>
        </authorList>
    </citation>
    <scope>NUCLEOTIDE SEQUENCE [LARGE SCALE GENOMIC DNA]</scope>
    <source>
        <strain evidence="3">DSM 21154 / JCM 14090 / 6A8</strain>
    </source>
</reference>